<dbReference type="OMA" id="MGHFNHC"/>
<name>B3M464_DROAN</name>
<dbReference type="KEGG" id="dan:6502785"/>
<dbReference type="STRING" id="7217.B3M464"/>
<dbReference type="AlphaFoldDB" id="B3M464"/>
<feature type="transmembrane region" description="Helical" evidence="1">
    <location>
        <begin position="29"/>
        <end position="50"/>
    </location>
</feature>
<organism evidence="2 3">
    <name type="scientific">Drosophila ananassae</name>
    <name type="common">Fruit fly</name>
    <dbReference type="NCBI Taxonomy" id="7217"/>
    <lineage>
        <taxon>Eukaryota</taxon>
        <taxon>Metazoa</taxon>
        <taxon>Ecdysozoa</taxon>
        <taxon>Arthropoda</taxon>
        <taxon>Hexapoda</taxon>
        <taxon>Insecta</taxon>
        <taxon>Pterygota</taxon>
        <taxon>Neoptera</taxon>
        <taxon>Endopterygota</taxon>
        <taxon>Diptera</taxon>
        <taxon>Brachycera</taxon>
        <taxon>Muscomorpha</taxon>
        <taxon>Ephydroidea</taxon>
        <taxon>Drosophilidae</taxon>
        <taxon>Drosophila</taxon>
        <taxon>Sophophora</taxon>
    </lineage>
</organism>
<gene>
    <name evidence="2" type="primary">Dana\GF20061</name>
    <name evidence="2" type="synonym">dana_GLEANR_22466</name>
    <name evidence="2" type="ORF">GF20061</name>
</gene>
<dbReference type="InParanoid" id="B3M464"/>
<keyword evidence="1" id="KW-1133">Transmembrane helix</keyword>
<dbReference type="InterPro" id="IPR031754">
    <property type="entry name" value="DUF4736"/>
</dbReference>
<feature type="transmembrane region" description="Helical" evidence="1">
    <location>
        <begin position="70"/>
        <end position="97"/>
    </location>
</feature>
<dbReference type="EMBL" id="CH902618">
    <property type="protein sequence ID" value="EDV40426.1"/>
    <property type="molecule type" value="Genomic_DNA"/>
</dbReference>
<keyword evidence="1" id="KW-0472">Membrane</keyword>
<evidence type="ECO:0000313" key="3">
    <source>
        <dbReference type="Proteomes" id="UP000007801"/>
    </source>
</evidence>
<dbReference type="Pfam" id="PF15883">
    <property type="entry name" value="DUF4736"/>
    <property type="match status" value="1"/>
</dbReference>
<dbReference type="PhylomeDB" id="B3M464"/>
<evidence type="ECO:0000256" key="1">
    <source>
        <dbReference type="SAM" id="Phobius"/>
    </source>
</evidence>
<proteinExistence type="predicted"/>
<accession>B3M464</accession>
<dbReference type="OrthoDB" id="7819501at2759"/>
<protein>
    <submittedName>
        <fullName evidence="2">Uncharacterized protein</fullName>
    </submittedName>
</protein>
<reference evidence="2 3" key="1">
    <citation type="journal article" date="2007" name="Nature">
        <title>Evolution of genes and genomes on the Drosophila phylogeny.</title>
        <authorList>
            <consortium name="Drosophila 12 Genomes Consortium"/>
            <person name="Clark A.G."/>
            <person name="Eisen M.B."/>
            <person name="Smith D.R."/>
            <person name="Bergman C.M."/>
            <person name="Oliver B."/>
            <person name="Markow T.A."/>
            <person name="Kaufman T.C."/>
            <person name="Kellis M."/>
            <person name="Gelbart W."/>
            <person name="Iyer V.N."/>
            <person name="Pollard D.A."/>
            <person name="Sackton T.B."/>
            <person name="Larracuente A.M."/>
            <person name="Singh N.D."/>
            <person name="Abad J.P."/>
            <person name="Abt D.N."/>
            <person name="Adryan B."/>
            <person name="Aguade M."/>
            <person name="Akashi H."/>
            <person name="Anderson W.W."/>
            <person name="Aquadro C.F."/>
            <person name="Ardell D.H."/>
            <person name="Arguello R."/>
            <person name="Artieri C.G."/>
            <person name="Barbash D.A."/>
            <person name="Barker D."/>
            <person name="Barsanti P."/>
            <person name="Batterham P."/>
            <person name="Batzoglou S."/>
            <person name="Begun D."/>
            <person name="Bhutkar A."/>
            <person name="Blanco E."/>
            <person name="Bosak S.A."/>
            <person name="Bradley R.K."/>
            <person name="Brand A.D."/>
            <person name="Brent M.R."/>
            <person name="Brooks A.N."/>
            <person name="Brown R.H."/>
            <person name="Butlin R.K."/>
            <person name="Caggese C."/>
            <person name="Calvi B.R."/>
            <person name="Bernardo de Carvalho A."/>
            <person name="Caspi A."/>
            <person name="Castrezana S."/>
            <person name="Celniker S.E."/>
            <person name="Chang J.L."/>
            <person name="Chapple C."/>
            <person name="Chatterji S."/>
            <person name="Chinwalla A."/>
            <person name="Civetta A."/>
            <person name="Clifton S.W."/>
            <person name="Comeron J.M."/>
            <person name="Costello J.C."/>
            <person name="Coyne J.A."/>
            <person name="Daub J."/>
            <person name="David R.G."/>
            <person name="Delcher A.L."/>
            <person name="Delehaunty K."/>
            <person name="Do C.B."/>
            <person name="Ebling H."/>
            <person name="Edwards K."/>
            <person name="Eickbush T."/>
            <person name="Evans J.D."/>
            <person name="Filipski A."/>
            <person name="Findeiss S."/>
            <person name="Freyhult E."/>
            <person name="Fulton L."/>
            <person name="Fulton R."/>
            <person name="Garcia A.C."/>
            <person name="Gardiner A."/>
            <person name="Garfield D.A."/>
            <person name="Garvin B.E."/>
            <person name="Gibson G."/>
            <person name="Gilbert D."/>
            <person name="Gnerre S."/>
            <person name="Godfrey J."/>
            <person name="Good R."/>
            <person name="Gotea V."/>
            <person name="Gravely B."/>
            <person name="Greenberg A.J."/>
            <person name="Griffiths-Jones S."/>
            <person name="Gross S."/>
            <person name="Guigo R."/>
            <person name="Gustafson E.A."/>
            <person name="Haerty W."/>
            <person name="Hahn M.W."/>
            <person name="Halligan D.L."/>
            <person name="Halpern A.L."/>
            <person name="Halter G.M."/>
            <person name="Han M.V."/>
            <person name="Heger A."/>
            <person name="Hillier L."/>
            <person name="Hinrichs A.S."/>
            <person name="Holmes I."/>
            <person name="Hoskins R.A."/>
            <person name="Hubisz M.J."/>
            <person name="Hultmark D."/>
            <person name="Huntley M.A."/>
            <person name="Jaffe D.B."/>
            <person name="Jagadeeshan S."/>
            <person name="Jeck W.R."/>
            <person name="Johnson J."/>
            <person name="Jones C.D."/>
            <person name="Jordan W.C."/>
            <person name="Karpen G.H."/>
            <person name="Kataoka E."/>
            <person name="Keightley P.D."/>
            <person name="Kheradpour P."/>
            <person name="Kirkness E.F."/>
            <person name="Koerich L.B."/>
            <person name="Kristiansen K."/>
            <person name="Kudrna D."/>
            <person name="Kulathinal R.J."/>
            <person name="Kumar S."/>
            <person name="Kwok R."/>
            <person name="Lander E."/>
            <person name="Langley C.H."/>
            <person name="Lapoint R."/>
            <person name="Lazzaro B.P."/>
            <person name="Lee S.J."/>
            <person name="Levesque L."/>
            <person name="Li R."/>
            <person name="Lin C.F."/>
            <person name="Lin M.F."/>
            <person name="Lindblad-Toh K."/>
            <person name="Llopart A."/>
            <person name="Long M."/>
            <person name="Low L."/>
            <person name="Lozovsky E."/>
            <person name="Lu J."/>
            <person name="Luo M."/>
            <person name="Machado C.A."/>
            <person name="Makalowski W."/>
            <person name="Marzo M."/>
            <person name="Matsuda M."/>
            <person name="Matzkin L."/>
            <person name="McAllister B."/>
            <person name="McBride C.S."/>
            <person name="McKernan B."/>
            <person name="McKernan K."/>
            <person name="Mendez-Lago M."/>
            <person name="Minx P."/>
            <person name="Mollenhauer M.U."/>
            <person name="Montooth K."/>
            <person name="Mount S.M."/>
            <person name="Mu X."/>
            <person name="Myers E."/>
            <person name="Negre B."/>
            <person name="Newfeld S."/>
            <person name="Nielsen R."/>
            <person name="Noor M.A."/>
            <person name="O'Grady P."/>
            <person name="Pachter L."/>
            <person name="Papaceit M."/>
            <person name="Parisi M.J."/>
            <person name="Parisi M."/>
            <person name="Parts L."/>
            <person name="Pedersen J.S."/>
            <person name="Pesole G."/>
            <person name="Phillippy A.M."/>
            <person name="Ponting C.P."/>
            <person name="Pop M."/>
            <person name="Porcelli D."/>
            <person name="Powell J.R."/>
            <person name="Prohaska S."/>
            <person name="Pruitt K."/>
            <person name="Puig M."/>
            <person name="Quesneville H."/>
            <person name="Ram K.R."/>
            <person name="Rand D."/>
            <person name="Rasmussen M.D."/>
            <person name="Reed L.K."/>
            <person name="Reenan R."/>
            <person name="Reily A."/>
            <person name="Remington K.A."/>
            <person name="Rieger T.T."/>
            <person name="Ritchie M.G."/>
            <person name="Robin C."/>
            <person name="Rogers Y.H."/>
            <person name="Rohde C."/>
            <person name="Rozas J."/>
            <person name="Rubenfield M.J."/>
            <person name="Ruiz A."/>
            <person name="Russo S."/>
            <person name="Salzberg S.L."/>
            <person name="Sanchez-Gracia A."/>
            <person name="Saranga D.J."/>
            <person name="Sato H."/>
            <person name="Schaeffer S.W."/>
            <person name="Schatz M.C."/>
            <person name="Schlenke T."/>
            <person name="Schwartz R."/>
            <person name="Segarra C."/>
            <person name="Singh R.S."/>
            <person name="Sirot L."/>
            <person name="Sirota M."/>
            <person name="Sisneros N.B."/>
            <person name="Smith C.D."/>
            <person name="Smith T.F."/>
            <person name="Spieth J."/>
            <person name="Stage D.E."/>
            <person name="Stark A."/>
            <person name="Stephan W."/>
            <person name="Strausberg R.L."/>
            <person name="Strempel S."/>
            <person name="Sturgill D."/>
            <person name="Sutton G."/>
            <person name="Sutton G.G."/>
            <person name="Tao W."/>
            <person name="Teichmann S."/>
            <person name="Tobari Y.N."/>
            <person name="Tomimura Y."/>
            <person name="Tsolas J.M."/>
            <person name="Valente V.L."/>
            <person name="Venter E."/>
            <person name="Venter J.C."/>
            <person name="Vicario S."/>
            <person name="Vieira F.G."/>
            <person name="Vilella A.J."/>
            <person name="Villasante A."/>
            <person name="Walenz B."/>
            <person name="Wang J."/>
            <person name="Wasserman M."/>
            <person name="Watts T."/>
            <person name="Wilson D."/>
            <person name="Wilson R.K."/>
            <person name="Wing R.A."/>
            <person name="Wolfner M.F."/>
            <person name="Wong A."/>
            <person name="Wong G.K."/>
            <person name="Wu C.I."/>
            <person name="Wu G."/>
            <person name="Yamamoto D."/>
            <person name="Yang H.P."/>
            <person name="Yang S.P."/>
            <person name="Yorke J.A."/>
            <person name="Yoshida K."/>
            <person name="Zdobnov E."/>
            <person name="Zhang P."/>
            <person name="Zhang Y."/>
            <person name="Zimin A.V."/>
            <person name="Baldwin J."/>
            <person name="Abdouelleil A."/>
            <person name="Abdulkadir J."/>
            <person name="Abebe A."/>
            <person name="Abera B."/>
            <person name="Abreu J."/>
            <person name="Acer S.C."/>
            <person name="Aftuck L."/>
            <person name="Alexander A."/>
            <person name="An P."/>
            <person name="Anderson E."/>
            <person name="Anderson S."/>
            <person name="Arachi H."/>
            <person name="Azer M."/>
            <person name="Bachantsang P."/>
            <person name="Barry A."/>
            <person name="Bayul T."/>
            <person name="Berlin A."/>
            <person name="Bessette D."/>
            <person name="Bloom T."/>
            <person name="Blye J."/>
            <person name="Boguslavskiy L."/>
            <person name="Bonnet C."/>
            <person name="Boukhgalter B."/>
            <person name="Bourzgui I."/>
            <person name="Brown A."/>
            <person name="Cahill P."/>
            <person name="Channer S."/>
            <person name="Cheshatsang Y."/>
            <person name="Chuda L."/>
            <person name="Citroen M."/>
            <person name="Collymore A."/>
            <person name="Cooke P."/>
            <person name="Costello M."/>
            <person name="D'Aco K."/>
            <person name="Daza R."/>
            <person name="De Haan G."/>
            <person name="DeGray S."/>
            <person name="DeMaso C."/>
            <person name="Dhargay N."/>
            <person name="Dooley K."/>
            <person name="Dooley E."/>
            <person name="Doricent M."/>
            <person name="Dorje P."/>
            <person name="Dorjee K."/>
            <person name="Dupes A."/>
            <person name="Elong R."/>
            <person name="Falk J."/>
            <person name="Farina A."/>
            <person name="Faro S."/>
            <person name="Ferguson D."/>
            <person name="Fisher S."/>
            <person name="Foley C.D."/>
            <person name="Franke A."/>
            <person name="Friedrich D."/>
            <person name="Gadbois L."/>
            <person name="Gearin G."/>
            <person name="Gearin C.R."/>
            <person name="Giannoukos G."/>
            <person name="Goode T."/>
            <person name="Graham J."/>
            <person name="Grandbois E."/>
            <person name="Grewal S."/>
            <person name="Gyaltsen K."/>
            <person name="Hafez N."/>
            <person name="Hagos B."/>
            <person name="Hall J."/>
            <person name="Henson C."/>
            <person name="Hollinger A."/>
            <person name="Honan T."/>
            <person name="Huard M.D."/>
            <person name="Hughes L."/>
            <person name="Hurhula B."/>
            <person name="Husby M.E."/>
            <person name="Kamat A."/>
            <person name="Kanga B."/>
            <person name="Kashin S."/>
            <person name="Khazanovich D."/>
            <person name="Kisner P."/>
            <person name="Lance K."/>
            <person name="Lara M."/>
            <person name="Lee W."/>
            <person name="Lennon N."/>
            <person name="Letendre F."/>
            <person name="LeVine R."/>
            <person name="Lipovsky A."/>
            <person name="Liu X."/>
            <person name="Liu J."/>
            <person name="Liu S."/>
            <person name="Lokyitsang T."/>
            <person name="Lokyitsang Y."/>
            <person name="Lubonja R."/>
            <person name="Lui A."/>
            <person name="MacDonald P."/>
            <person name="Magnisalis V."/>
            <person name="Maru K."/>
            <person name="Matthews C."/>
            <person name="McCusker W."/>
            <person name="McDonough S."/>
            <person name="Mehta T."/>
            <person name="Meldrim J."/>
            <person name="Meneus L."/>
            <person name="Mihai O."/>
            <person name="Mihalev A."/>
            <person name="Mihova T."/>
            <person name="Mittelman R."/>
            <person name="Mlenga V."/>
            <person name="Montmayeur A."/>
            <person name="Mulrain L."/>
            <person name="Navidi A."/>
            <person name="Naylor J."/>
            <person name="Negash T."/>
            <person name="Nguyen T."/>
            <person name="Nguyen N."/>
            <person name="Nicol R."/>
            <person name="Norbu C."/>
            <person name="Norbu N."/>
            <person name="Novod N."/>
            <person name="O'Neill B."/>
            <person name="Osman S."/>
            <person name="Markiewicz E."/>
            <person name="Oyono O.L."/>
            <person name="Patti C."/>
            <person name="Phunkhang P."/>
            <person name="Pierre F."/>
            <person name="Priest M."/>
            <person name="Raghuraman S."/>
            <person name="Rege F."/>
            <person name="Reyes R."/>
            <person name="Rise C."/>
            <person name="Rogov P."/>
            <person name="Ross K."/>
            <person name="Ryan E."/>
            <person name="Settipalli S."/>
            <person name="Shea T."/>
            <person name="Sherpa N."/>
            <person name="Shi L."/>
            <person name="Shih D."/>
            <person name="Sparrow T."/>
            <person name="Spaulding J."/>
            <person name="Stalker J."/>
            <person name="Stange-Thomann N."/>
            <person name="Stavropoulos S."/>
            <person name="Stone C."/>
            <person name="Strader C."/>
            <person name="Tesfaye S."/>
            <person name="Thomson T."/>
            <person name="Thoulutsang Y."/>
            <person name="Thoulutsang D."/>
            <person name="Topham K."/>
            <person name="Topping I."/>
            <person name="Tsamla T."/>
            <person name="Vassiliev H."/>
            <person name="Vo A."/>
            <person name="Wangchuk T."/>
            <person name="Wangdi T."/>
            <person name="Weiand M."/>
            <person name="Wilkinson J."/>
            <person name="Wilson A."/>
            <person name="Yadav S."/>
            <person name="Young G."/>
            <person name="Yu Q."/>
            <person name="Zembek L."/>
            <person name="Zhong D."/>
            <person name="Zimmer A."/>
            <person name="Zwirko Z."/>
            <person name="Jaffe D.B."/>
            <person name="Alvarez P."/>
            <person name="Brockman W."/>
            <person name="Butler J."/>
            <person name="Chin C."/>
            <person name="Gnerre S."/>
            <person name="Grabherr M."/>
            <person name="Kleber M."/>
            <person name="Mauceli E."/>
            <person name="MacCallum I."/>
        </authorList>
    </citation>
    <scope>NUCLEOTIDE SEQUENCE [LARGE SCALE GENOMIC DNA]</scope>
    <source>
        <strain evidence="3">Tucson 14024-0371.13</strain>
    </source>
</reference>
<keyword evidence="3" id="KW-1185">Reference proteome</keyword>
<dbReference type="Proteomes" id="UP000007801">
    <property type="component" value="Unassembled WGS sequence"/>
</dbReference>
<dbReference type="eggNOG" id="ENOG502TCFC">
    <property type="taxonomic scope" value="Eukaryota"/>
</dbReference>
<keyword evidence="1" id="KW-0812">Transmembrane</keyword>
<dbReference type="GeneID" id="6502785"/>
<evidence type="ECO:0000313" key="2">
    <source>
        <dbReference type="EMBL" id="EDV40426.1"/>
    </source>
</evidence>
<dbReference type="HOGENOM" id="CLU_1241278_0_0_1"/>
<sequence length="231" mass="26864">MTCFVSRMLGVGRCARQALNRWLGHLDHCLLALVTLDLLCVVCLMHYQLARHGRDLFYWRDELDRRLVDYLLSGIVLIGSVSVLGSCVDAILFSALIRRQMSRYNLPRQHFEERYRRFVFLRLVKQLEQALKVQAQQEKNDTVGEGLKLQPFEHLSMAQQLIREAIDEFRTSVRVLLWPNRSDLQAEPFVLFHISEAQLVELSSLGYRLGDVEGHDVVNTRLSNLLNPPWY</sequence>